<dbReference type="Gene3D" id="3.50.50.60">
    <property type="entry name" value="FAD/NAD(P)-binding domain"/>
    <property type="match status" value="1"/>
</dbReference>
<feature type="domain" description="FAD dependent oxidoreductase" evidence="13">
    <location>
        <begin position="26"/>
        <end position="374"/>
    </location>
</feature>
<evidence type="ECO:0000259" key="13">
    <source>
        <dbReference type="Pfam" id="PF01266"/>
    </source>
</evidence>
<evidence type="ECO:0000313" key="15">
    <source>
        <dbReference type="EMBL" id="EHR49625.1"/>
    </source>
</evidence>
<dbReference type="PROSITE" id="PS00978">
    <property type="entry name" value="FAD_G3PDH_2"/>
    <property type="match status" value="1"/>
</dbReference>
<name>H5WZG3_9PSEU</name>
<dbReference type="AlphaFoldDB" id="H5WZG3"/>
<proteinExistence type="inferred from homology"/>
<dbReference type="Pfam" id="PF16901">
    <property type="entry name" value="DAO_C"/>
    <property type="match status" value="1"/>
</dbReference>
<dbReference type="HOGENOM" id="CLU_015740_5_1_11"/>
<feature type="region of interest" description="Disordered" evidence="12">
    <location>
        <begin position="541"/>
        <end position="565"/>
    </location>
</feature>
<evidence type="ECO:0000256" key="4">
    <source>
        <dbReference type="ARBA" id="ARBA00013029"/>
    </source>
</evidence>
<evidence type="ECO:0000256" key="8">
    <source>
        <dbReference type="ARBA" id="ARBA00022827"/>
    </source>
</evidence>
<reference evidence="15 16" key="1">
    <citation type="journal article" date="2012" name="Stand. Genomic Sci.">
        <title>Genome sequence of the ocean sediment bacterium Saccharomonospora marina type strain (XMU15(T)).</title>
        <authorList>
            <person name="Klenk H.P."/>
            <person name="Lu M."/>
            <person name="Lucas S."/>
            <person name="Lapidus A."/>
            <person name="Copeland A."/>
            <person name="Pitluck S."/>
            <person name="Goodwin L.A."/>
            <person name="Han C."/>
            <person name="Tapia R."/>
            <person name="Brambilla E.M."/>
            <person name="Potter G."/>
            <person name="Land M."/>
            <person name="Ivanova N."/>
            <person name="Rohde M."/>
            <person name="Goker M."/>
            <person name="Detter J.C."/>
            <person name="Li W.J."/>
            <person name="Kyrpides N.C."/>
            <person name="Woyke T."/>
        </authorList>
    </citation>
    <scope>NUCLEOTIDE SEQUENCE [LARGE SCALE GENOMIC DNA]</scope>
    <source>
        <strain evidence="15 16">XMU15</strain>
    </source>
</reference>
<keyword evidence="7" id="KW-0319">Glycerol metabolism</keyword>
<dbReference type="InterPro" id="IPR031656">
    <property type="entry name" value="DAO_C"/>
</dbReference>
<evidence type="ECO:0000256" key="12">
    <source>
        <dbReference type="SAM" id="MobiDB-lite"/>
    </source>
</evidence>
<dbReference type="Gene3D" id="3.30.9.10">
    <property type="entry name" value="D-Amino Acid Oxidase, subunit A, domain 2"/>
    <property type="match status" value="1"/>
</dbReference>
<dbReference type="Gene3D" id="1.10.8.870">
    <property type="entry name" value="Alpha-glycerophosphate oxidase, cap domain"/>
    <property type="match status" value="1"/>
</dbReference>
<evidence type="ECO:0000256" key="10">
    <source>
        <dbReference type="ARBA" id="ARBA00049055"/>
    </source>
</evidence>
<evidence type="ECO:0000259" key="14">
    <source>
        <dbReference type="Pfam" id="PF16901"/>
    </source>
</evidence>
<dbReference type="InterPro" id="IPR006076">
    <property type="entry name" value="FAD-dep_OxRdtase"/>
</dbReference>
<evidence type="ECO:0000256" key="6">
    <source>
        <dbReference type="ARBA" id="ARBA00022630"/>
    </source>
</evidence>
<dbReference type="SUPFAM" id="SSF51905">
    <property type="entry name" value="FAD/NAD(P)-binding domain"/>
    <property type="match status" value="1"/>
</dbReference>
<evidence type="ECO:0000313" key="16">
    <source>
        <dbReference type="Proteomes" id="UP000004926"/>
    </source>
</evidence>
<keyword evidence="6 11" id="KW-0285">Flavoprotein</keyword>
<dbReference type="GO" id="GO:0004368">
    <property type="term" value="F:glycerol-3-phosphate dehydrogenase (quinone) activity"/>
    <property type="evidence" value="ECO:0007669"/>
    <property type="project" value="UniProtKB-EC"/>
</dbReference>
<keyword evidence="9 11" id="KW-0560">Oxidoreductase</keyword>
<dbReference type="eggNOG" id="COG0578">
    <property type="taxonomic scope" value="Bacteria"/>
</dbReference>
<dbReference type="InterPro" id="IPR000447">
    <property type="entry name" value="G3P_DH_FAD-dep"/>
</dbReference>
<evidence type="ECO:0000256" key="11">
    <source>
        <dbReference type="RuleBase" id="RU361217"/>
    </source>
</evidence>
<dbReference type="GO" id="GO:0006071">
    <property type="term" value="P:glycerol metabolic process"/>
    <property type="evidence" value="ECO:0007669"/>
    <property type="project" value="UniProtKB-KW"/>
</dbReference>
<evidence type="ECO:0000256" key="9">
    <source>
        <dbReference type="ARBA" id="ARBA00023002"/>
    </source>
</evidence>
<dbReference type="InterPro" id="IPR036188">
    <property type="entry name" value="FAD/NAD-bd_sf"/>
</dbReference>
<dbReference type="PROSITE" id="PS00977">
    <property type="entry name" value="FAD_G3PDH_1"/>
    <property type="match status" value="1"/>
</dbReference>
<comment type="catalytic activity">
    <reaction evidence="10 11">
        <text>a quinone + sn-glycerol 3-phosphate = dihydroxyacetone phosphate + a quinol</text>
        <dbReference type="Rhea" id="RHEA:18977"/>
        <dbReference type="ChEBI" id="CHEBI:24646"/>
        <dbReference type="ChEBI" id="CHEBI:57597"/>
        <dbReference type="ChEBI" id="CHEBI:57642"/>
        <dbReference type="ChEBI" id="CHEBI:132124"/>
        <dbReference type="EC" id="1.1.5.3"/>
    </reaction>
</comment>
<keyword evidence="8" id="KW-0274">FAD</keyword>
<evidence type="ECO:0000256" key="1">
    <source>
        <dbReference type="ARBA" id="ARBA00001974"/>
    </source>
</evidence>
<organism evidence="15 16">
    <name type="scientific">Saccharomonospora marina XMU15</name>
    <dbReference type="NCBI Taxonomy" id="882083"/>
    <lineage>
        <taxon>Bacteria</taxon>
        <taxon>Bacillati</taxon>
        <taxon>Actinomycetota</taxon>
        <taxon>Actinomycetes</taxon>
        <taxon>Pseudonocardiales</taxon>
        <taxon>Pseudonocardiaceae</taxon>
        <taxon>Saccharomonospora</taxon>
    </lineage>
</organism>
<comment type="cofactor">
    <cofactor evidence="1 11">
        <name>FAD</name>
        <dbReference type="ChEBI" id="CHEBI:57692"/>
    </cofactor>
</comment>
<comment type="similarity">
    <text evidence="3 11">Belongs to the FAD-dependent glycerol-3-phosphate dehydrogenase family.</text>
</comment>
<dbReference type="PRINTS" id="PR01001">
    <property type="entry name" value="FADG3PDH"/>
</dbReference>
<evidence type="ECO:0000256" key="5">
    <source>
        <dbReference type="ARBA" id="ARBA00022490"/>
    </source>
</evidence>
<dbReference type="PANTHER" id="PTHR11985:SF31">
    <property type="entry name" value="GLYCEROL-3-PHOSPHATE DEHYDROGENASE 2"/>
    <property type="match status" value="1"/>
</dbReference>
<evidence type="ECO:0000256" key="3">
    <source>
        <dbReference type="ARBA" id="ARBA00007330"/>
    </source>
</evidence>
<dbReference type="Proteomes" id="UP000004926">
    <property type="component" value="Chromosome"/>
</dbReference>
<evidence type="ECO:0000256" key="7">
    <source>
        <dbReference type="ARBA" id="ARBA00022798"/>
    </source>
</evidence>
<evidence type="ECO:0000256" key="2">
    <source>
        <dbReference type="ARBA" id="ARBA00004496"/>
    </source>
</evidence>
<dbReference type="GO" id="GO:0009331">
    <property type="term" value="C:glycerol-3-phosphate dehydrogenase (FAD) complex"/>
    <property type="evidence" value="ECO:0007669"/>
    <property type="project" value="UniProtKB-UniRule"/>
</dbReference>
<keyword evidence="5" id="KW-0963">Cytoplasm</keyword>
<dbReference type="Pfam" id="PF01266">
    <property type="entry name" value="DAO"/>
    <property type="match status" value="1"/>
</dbReference>
<dbReference type="EMBL" id="CM001439">
    <property type="protein sequence ID" value="EHR49625.1"/>
    <property type="molecule type" value="Genomic_DNA"/>
</dbReference>
<feature type="compositionally biased region" description="Low complexity" evidence="12">
    <location>
        <begin position="552"/>
        <end position="565"/>
    </location>
</feature>
<dbReference type="OrthoDB" id="9766796at2"/>
<comment type="subcellular location">
    <subcellularLocation>
        <location evidence="2">Cytoplasm</location>
    </subcellularLocation>
</comment>
<dbReference type="InterPro" id="IPR038299">
    <property type="entry name" value="DAO_C_sf"/>
</dbReference>
<gene>
    <name evidence="15" type="ORF">SacmaDRAFT_1346</name>
</gene>
<dbReference type="PANTHER" id="PTHR11985">
    <property type="entry name" value="GLYCEROL-3-PHOSPHATE DEHYDROGENASE"/>
    <property type="match status" value="1"/>
</dbReference>
<dbReference type="STRING" id="882083.SacmaDRAFT_1346"/>
<protein>
    <recommendedName>
        <fullName evidence="4 11">Glycerol-3-phosphate dehydrogenase</fullName>
        <ecNumber evidence="4 11">1.1.5.3</ecNumber>
    </recommendedName>
</protein>
<accession>H5WZG3</accession>
<feature type="domain" description="Alpha-glycerophosphate oxidase C-terminal" evidence="14">
    <location>
        <begin position="402"/>
        <end position="527"/>
    </location>
</feature>
<sequence>MSTDRSSLNPSQRETALRDMSQREFDLVVIGGGVTGVGTALDAVSRGLSVALLEAGDLAEGTSSRSGKVFHGGLRYLEQLNFSLVKEALTERDLMVDRLCPHLVSPERFLFPFTRRRQRPYVGAGVLLYDLLRLTGTRSVAGHRHLSRAAVLREMPALDPEPITGGVQYHDVRVDDARHTMMVARTAARLGARIATRARAVGMLVEGGRVRGVRVRDERGGTELTVRARAVVNAAGVWAEAVQELAGESSIAVTAAKGIHLVVPGEAINSRTGLIAKTADSVFIIRRWFDHWLLGTTDTMWDHARSQPVATRSDVDYLLDQANRWLRTPLSYDDVVGVYAGLRPLVSGKGSATARLSRDHVVTERPRGLFTVVGGKYTTYRVMARDAVDAAARRLERPVPHSVTDRLPIIGAAGYPALLNQRRTLAAEAGLDERRIDHLLGRYGALTTELLDLIARQPELGGPVAGAPGYLAAELHYAAAHEGADTLEDVLTRRTRVFMETPDRGGAAATHAADVVGDVLGWDDARRKDEVEAYRVARSAEQRGTQARSDAEAVAALRAAQAERP</sequence>
<keyword evidence="16" id="KW-1185">Reference proteome</keyword>
<dbReference type="EC" id="1.1.5.3" evidence="4 11"/>
<dbReference type="FunFam" id="1.10.8.870:FF:000003">
    <property type="entry name" value="Glycerol-3-phosphate dehydrogenase"/>
    <property type="match status" value="1"/>
</dbReference>
<dbReference type="GO" id="GO:0046168">
    <property type="term" value="P:glycerol-3-phosphate catabolic process"/>
    <property type="evidence" value="ECO:0007669"/>
    <property type="project" value="TreeGrafter"/>
</dbReference>
<dbReference type="RefSeq" id="WP_009153011.1">
    <property type="nucleotide sequence ID" value="NZ_CM001439.1"/>
</dbReference>